<sequence>MSLSGRTRIVIAAAGLAGAGTLAAGSAAPADGGPQPVRTELRILRAAGAAHLRLRTDGDWVRDLVRHVPAQRRSAAAAAPPPEGRASEAPPAPGGGARGASCCCPTAPTPPGAARGTPRGAPWAHGTPVSTIAYGTPEGVMYQDGTAVPVPVDGPALERLAQEAGGRYYEAASGGELRRVCEDIGSSIGYRVERREIWGWFVAAGLLLSVAVSAGSLLWFSRVP</sequence>
<reference evidence="5" key="1">
    <citation type="journal article" date="2019" name="Int. J. Syst. Evol. Microbiol.">
        <title>The Global Catalogue of Microorganisms (GCM) 10K type strain sequencing project: providing services to taxonomists for standard genome sequencing and annotation.</title>
        <authorList>
            <consortium name="The Broad Institute Genomics Platform"/>
            <consortium name="The Broad Institute Genome Sequencing Center for Infectious Disease"/>
            <person name="Wu L."/>
            <person name="Ma J."/>
        </authorList>
    </citation>
    <scope>NUCLEOTIDE SEQUENCE [LARGE SCALE GENOMIC DNA]</scope>
    <source>
        <strain evidence="5">JCM 17316</strain>
    </source>
</reference>
<keyword evidence="3" id="KW-0732">Signal</keyword>
<evidence type="ECO:0000313" key="4">
    <source>
        <dbReference type="EMBL" id="GAA4152134.1"/>
    </source>
</evidence>
<name>A0ABP7ZAX7_9ACTN</name>
<evidence type="ECO:0000256" key="3">
    <source>
        <dbReference type="SAM" id="SignalP"/>
    </source>
</evidence>
<feature type="transmembrane region" description="Helical" evidence="2">
    <location>
        <begin position="197"/>
        <end position="220"/>
    </location>
</feature>
<dbReference type="InterPro" id="IPR036465">
    <property type="entry name" value="vWFA_dom_sf"/>
</dbReference>
<keyword evidence="2" id="KW-0812">Transmembrane</keyword>
<feature type="region of interest" description="Disordered" evidence="1">
    <location>
        <begin position="72"/>
        <end position="101"/>
    </location>
</feature>
<keyword evidence="2" id="KW-0472">Membrane</keyword>
<dbReference type="EMBL" id="BAABDO010000100">
    <property type="protein sequence ID" value="GAA4152134.1"/>
    <property type="molecule type" value="Genomic_DNA"/>
</dbReference>
<protein>
    <recommendedName>
        <fullName evidence="6">Secreted protein</fullName>
    </recommendedName>
</protein>
<organism evidence="4 5">
    <name type="scientific">Actinomadura keratinilytica</name>
    <dbReference type="NCBI Taxonomy" id="547461"/>
    <lineage>
        <taxon>Bacteria</taxon>
        <taxon>Bacillati</taxon>
        <taxon>Actinomycetota</taxon>
        <taxon>Actinomycetes</taxon>
        <taxon>Streptosporangiales</taxon>
        <taxon>Thermomonosporaceae</taxon>
        <taxon>Actinomadura</taxon>
    </lineage>
</organism>
<proteinExistence type="predicted"/>
<feature type="signal peptide" evidence="3">
    <location>
        <begin position="1"/>
        <end position="23"/>
    </location>
</feature>
<keyword evidence="2" id="KW-1133">Transmembrane helix</keyword>
<comment type="caution">
    <text evidence="4">The sequence shown here is derived from an EMBL/GenBank/DDBJ whole genome shotgun (WGS) entry which is preliminary data.</text>
</comment>
<evidence type="ECO:0000256" key="2">
    <source>
        <dbReference type="SAM" id="Phobius"/>
    </source>
</evidence>
<dbReference type="RefSeq" id="WP_345024054.1">
    <property type="nucleotide sequence ID" value="NZ_BAABDO010000100.1"/>
</dbReference>
<keyword evidence="5" id="KW-1185">Reference proteome</keyword>
<evidence type="ECO:0000313" key="5">
    <source>
        <dbReference type="Proteomes" id="UP001500266"/>
    </source>
</evidence>
<evidence type="ECO:0000256" key="1">
    <source>
        <dbReference type="SAM" id="MobiDB-lite"/>
    </source>
</evidence>
<evidence type="ECO:0008006" key="6">
    <source>
        <dbReference type="Google" id="ProtNLM"/>
    </source>
</evidence>
<accession>A0ABP7ZAX7</accession>
<feature type="chain" id="PRO_5047005265" description="Secreted protein" evidence="3">
    <location>
        <begin position="24"/>
        <end position="224"/>
    </location>
</feature>
<gene>
    <name evidence="4" type="ORF">GCM10022416_50070</name>
</gene>
<dbReference type="Proteomes" id="UP001500266">
    <property type="component" value="Unassembled WGS sequence"/>
</dbReference>
<dbReference type="Gene3D" id="3.40.50.410">
    <property type="entry name" value="von Willebrand factor, type A domain"/>
    <property type="match status" value="1"/>
</dbReference>